<dbReference type="AlphaFoldDB" id="A0A7G7YH15"/>
<geneLocation type="chloroplast" evidence="7"/>
<dbReference type="GO" id="GO:0003735">
    <property type="term" value="F:structural constituent of ribosome"/>
    <property type="evidence" value="ECO:0007669"/>
    <property type="project" value="InterPro"/>
</dbReference>
<dbReference type="Pfam" id="PF00312">
    <property type="entry name" value="Ribosomal_S15"/>
    <property type="match status" value="1"/>
</dbReference>
<evidence type="ECO:0000256" key="1">
    <source>
        <dbReference type="ARBA" id="ARBA00008434"/>
    </source>
</evidence>
<protein>
    <recommendedName>
        <fullName evidence="4 5">Small ribosomal subunit protein uS15c</fullName>
    </recommendedName>
</protein>
<dbReference type="GO" id="GO:0005840">
    <property type="term" value="C:ribosome"/>
    <property type="evidence" value="ECO:0007669"/>
    <property type="project" value="UniProtKB-KW"/>
</dbReference>
<dbReference type="GeneID" id="60459477"/>
<name>A0A7G7YH15_9MONI</name>
<evidence type="ECO:0000256" key="6">
    <source>
        <dbReference type="RuleBase" id="RU003919"/>
    </source>
</evidence>
<gene>
    <name evidence="5 7" type="primary">rps15</name>
</gene>
<sequence length="89" mass="10395">MTKKMFLQLLSGSGTKPGTVEFQIYHLTNRVIKLTSHLKQHSKDYSSQRGLWKMLGRRKRLLVYLSKNDTNCYENLINKLGIRGLKIRT</sequence>
<keyword evidence="7" id="KW-0934">Plastid</keyword>
<dbReference type="CDD" id="cd00677">
    <property type="entry name" value="S15_NS1_EPRS_RNA-bind"/>
    <property type="match status" value="1"/>
</dbReference>
<dbReference type="EMBL" id="MN412588">
    <property type="protein sequence ID" value="QNH93785.1"/>
    <property type="molecule type" value="Genomic_DNA"/>
</dbReference>
<evidence type="ECO:0000256" key="4">
    <source>
        <dbReference type="ARBA" id="ARBA00035250"/>
    </source>
</evidence>
<dbReference type="SMART" id="SM01387">
    <property type="entry name" value="Ribosomal_S15"/>
    <property type="match status" value="1"/>
</dbReference>
<dbReference type="GO" id="GO:0009507">
    <property type="term" value="C:chloroplast"/>
    <property type="evidence" value="ECO:0007669"/>
    <property type="project" value="UniProtKB-SubCell"/>
</dbReference>
<reference evidence="7" key="1">
    <citation type="journal article" date="2020" name="Cladistics">
        <title>Exploring the phylogeny of the marattialean ferns.</title>
        <authorList>
            <person name="Lehtonen S."/>
            <person name="Poczai P."/>
            <person name="Sablok G."/>
            <person name="Hyvoenen J."/>
            <person name="Karger D.N."/>
            <person name="Flores J."/>
        </authorList>
    </citation>
    <scope>NUCLEOTIDE SEQUENCE</scope>
</reference>
<dbReference type="InterPro" id="IPR005290">
    <property type="entry name" value="Ribosomal_uS15_bac-type"/>
</dbReference>
<evidence type="ECO:0000256" key="5">
    <source>
        <dbReference type="HAMAP-Rule" id="MF_01343"/>
    </source>
</evidence>
<accession>A0A7G7YH15</accession>
<dbReference type="InterPro" id="IPR000589">
    <property type="entry name" value="Ribosomal_uS15"/>
</dbReference>
<keyword evidence="3 5" id="KW-0687">Ribonucleoprotein</keyword>
<dbReference type="Gene3D" id="1.10.287.10">
    <property type="entry name" value="S15/NS1, RNA-binding"/>
    <property type="match status" value="1"/>
</dbReference>
<evidence type="ECO:0000256" key="2">
    <source>
        <dbReference type="ARBA" id="ARBA00022980"/>
    </source>
</evidence>
<dbReference type="InterPro" id="IPR009068">
    <property type="entry name" value="uS15_NS1_RNA-bd_sf"/>
</dbReference>
<dbReference type="RefSeq" id="YP_009973899.1">
    <property type="nucleotide sequence ID" value="NC_051976.1"/>
</dbReference>
<comment type="subunit">
    <text evidence="5">Part of the 30S ribosomal subunit.</text>
</comment>
<dbReference type="PANTHER" id="PTHR23321:SF26">
    <property type="entry name" value="SMALL RIBOSOMAL SUBUNIT PROTEIN US15M"/>
    <property type="match status" value="1"/>
</dbReference>
<comment type="similarity">
    <text evidence="1 5 6">Belongs to the universal ribosomal protein uS15 family.</text>
</comment>
<proteinExistence type="inferred from homology"/>
<dbReference type="NCBIfam" id="TIGR00952">
    <property type="entry name" value="S15_bact"/>
    <property type="match status" value="1"/>
</dbReference>
<keyword evidence="2 5" id="KW-0689">Ribosomal protein</keyword>
<dbReference type="SUPFAM" id="SSF47060">
    <property type="entry name" value="S15/NS1 RNA-binding domain"/>
    <property type="match status" value="1"/>
</dbReference>
<keyword evidence="7" id="KW-0150">Chloroplast</keyword>
<dbReference type="HAMAP" id="MF_01343_B">
    <property type="entry name" value="Ribosomal_uS15_B"/>
    <property type="match status" value="1"/>
</dbReference>
<comment type="subcellular location">
    <subcellularLocation>
        <location evidence="5">Plastid</location>
        <location evidence="5">Chloroplast</location>
    </subcellularLocation>
</comment>
<evidence type="ECO:0000256" key="3">
    <source>
        <dbReference type="ARBA" id="ARBA00023274"/>
    </source>
</evidence>
<dbReference type="GO" id="GO:0006412">
    <property type="term" value="P:translation"/>
    <property type="evidence" value="ECO:0007669"/>
    <property type="project" value="UniProtKB-UniRule"/>
</dbReference>
<organism evidence="7">
    <name type="scientific">Danaea sellowiana</name>
    <dbReference type="NCBI Taxonomy" id="2764331"/>
    <lineage>
        <taxon>Eukaryota</taxon>
        <taxon>Viridiplantae</taxon>
        <taxon>Streptophyta</taxon>
        <taxon>Embryophyta</taxon>
        <taxon>Tracheophyta</taxon>
        <taxon>Polypodiopsida</taxon>
        <taxon>Marattiidae</taxon>
        <taxon>Marattiales</taxon>
        <taxon>Marattiaceae</taxon>
        <taxon>Danaea</taxon>
    </lineage>
</organism>
<dbReference type="GO" id="GO:1990904">
    <property type="term" value="C:ribonucleoprotein complex"/>
    <property type="evidence" value="ECO:0007669"/>
    <property type="project" value="UniProtKB-KW"/>
</dbReference>
<dbReference type="PANTHER" id="PTHR23321">
    <property type="entry name" value="RIBOSOMAL PROTEIN S15, BACTERIAL AND ORGANELLAR"/>
    <property type="match status" value="1"/>
</dbReference>
<evidence type="ECO:0000313" key="7">
    <source>
        <dbReference type="EMBL" id="QNH93785.1"/>
    </source>
</evidence>